<dbReference type="PROSITE" id="PS50060">
    <property type="entry name" value="MAM_2"/>
    <property type="match status" value="3"/>
</dbReference>
<feature type="disulfide bond" evidence="13">
    <location>
        <begin position="1409"/>
        <end position="1421"/>
    </location>
</feature>
<feature type="domain" description="MAM" evidence="19">
    <location>
        <begin position="1450"/>
        <end position="1618"/>
    </location>
</feature>
<dbReference type="GO" id="GO:0004252">
    <property type="term" value="F:serine-type endopeptidase activity"/>
    <property type="evidence" value="ECO:0007669"/>
    <property type="project" value="InterPro"/>
</dbReference>
<evidence type="ECO:0000256" key="11">
    <source>
        <dbReference type="ARBA" id="ARBA00023136"/>
    </source>
</evidence>
<dbReference type="SMART" id="SM00020">
    <property type="entry name" value="Tryp_SPc"/>
    <property type="match status" value="1"/>
</dbReference>
<evidence type="ECO:0000256" key="2">
    <source>
        <dbReference type="ARBA" id="ARBA00004401"/>
    </source>
</evidence>
<feature type="disulfide bond" evidence="13">
    <location>
        <begin position="1186"/>
        <end position="1201"/>
    </location>
</feature>
<feature type="domain" description="MAM" evidence="19">
    <location>
        <begin position="997"/>
        <end position="1161"/>
    </location>
</feature>
<comment type="subcellular location">
    <subcellularLocation>
        <location evidence="2">Cell membrane</location>
        <topology evidence="2">Single-pass type II membrane protein</topology>
    </subcellularLocation>
</comment>
<feature type="compositionally biased region" description="Low complexity" evidence="15">
    <location>
        <begin position="316"/>
        <end position="337"/>
    </location>
</feature>
<dbReference type="Pfam" id="PF00089">
    <property type="entry name" value="Trypsin"/>
    <property type="match status" value="1"/>
</dbReference>
<keyword evidence="11 16" id="KW-0472">Membrane</keyword>
<dbReference type="PROSITE" id="PS01209">
    <property type="entry name" value="LDLRA_1"/>
    <property type="match status" value="3"/>
</dbReference>
<keyword evidence="10 16" id="KW-1133">Transmembrane helix</keyword>
<evidence type="ECO:0000256" key="12">
    <source>
        <dbReference type="ARBA" id="ARBA00023157"/>
    </source>
</evidence>
<feature type="disulfide bond" evidence="13">
    <location>
        <begin position="569"/>
        <end position="584"/>
    </location>
</feature>
<reference evidence="21" key="2">
    <citation type="journal article" date="2021" name="Genome Biol. Evol.">
        <title>Developing a high-quality reference genome for a parasitic bivalve with doubly uniparental inheritance (Bivalvia: Unionida).</title>
        <authorList>
            <person name="Smith C.H."/>
        </authorList>
    </citation>
    <scope>NUCLEOTIDE SEQUENCE</scope>
    <source>
        <strain evidence="21">CHS0354</strain>
        <tissue evidence="21">Mantle</tissue>
    </source>
</reference>
<feature type="disulfide bond" evidence="13">
    <location>
        <begin position="1662"/>
        <end position="1677"/>
    </location>
</feature>
<dbReference type="PANTHER" id="PTHR24252:SF8">
    <property type="entry name" value="ACROSIN"/>
    <property type="match status" value="1"/>
</dbReference>
<evidence type="ECO:0000256" key="7">
    <source>
        <dbReference type="ARBA" id="ARBA00022801"/>
    </source>
</evidence>
<dbReference type="Gene3D" id="2.40.10.10">
    <property type="entry name" value="Trypsin-like serine proteases"/>
    <property type="match status" value="1"/>
</dbReference>
<dbReference type="SUPFAM" id="SSF57424">
    <property type="entry name" value="LDL receptor-like module"/>
    <property type="match status" value="8"/>
</dbReference>
<evidence type="ECO:0000256" key="16">
    <source>
        <dbReference type="SAM" id="Phobius"/>
    </source>
</evidence>
<evidence type="ECO:0000256" key="4">
    <source>
        <dbReference type="ARBA" id="ARBA00017161"/>
    </source>
</evidence>
<evidence type="ECO:0000259" key="19">
    <source>
        <dbReference type="PROSITE" id="PS50060"/>
    </source>
</evidence>
<feature type="compositionally biased region" description="Polar residues" evidence="15">
    <location>
        <begin position="105"/>
        <end position="123"/>
    </location>
</feature>
<dbReference type="InterPro" id="IPR000998">
    <property type="entry name" value="MAM_dom"/>
</dbReference>
<dbReference type="CDD" id="cd00190">
    <property type="entry name" value="Tryp_SPc"/>
    <property type="match status" value="1"/>
</dbReference>
<name>A0AAE0S8G4_9BIVA</name>
<dbReference type="InterPro" id="IPR033116">
    <property type="entry name" value="TRYPSIN_SER"/>
</dbReference>
<keyword evidence="8 14" id="KW-0720">Serine protease</keyword>
<keyword evidence="5 14" id="KW-0645">Protease</keyword>
<evidence type="ECO:0000256" key="5">
    <source>
        <dbReference type="ARBA" id="ARBA00022670"/>
    </source>
</evidence>
<dbReference type="Gene3D" id="3.30.70.960">
    <property type="entry name" value="SEA domain"/>
    <property type="match status" value="1"/>
</dbReference>
<dbReference type="Proteomes" id="UP001195483">
    <property type="component" value="Unassembled WGS sequence"/>
</dbReference>
<dbReference type="CDD" id="cd07066">
    <property type="entry name" value="CRD_FZ"/>
    <property type="match status" value="1"/>
</dbReference>
<sequence length="1679" mass="188538">MIYIKPSGELEIELLQMAPDSDIISLRTTRFDDRASPGADFKVEGKTGKFTVTPPTSPVSNGFYGTNIKSSPSSHSATSDGKDSFGHFRFLEEAQTRHPEVFTISDGNNIPKSPKSNVNTNHSPEQRYNYDEPNSSSSAKFKKSRSRTVCIVVIVAIIILALLAGIAIILAFKVFNIGEEAKNGTTEPIRQAEYLVLEGRLSLRDQWRNDLNNASSAAYKEFVFNFTIEMDKLMRNTSLSDYYNKTTVLDLSPGSINVHFNMTFNPAYVKLSDSVQEFSIKVEDSIKEKTRKRDTSLDIDVDTLRLIATTPQRNLTTSSTSATTSAPTTTNTNTSISTKSSTLSVSRIITTNPTTKVTTSAADLCEVTLLQDCADKGFNFTVFPNLLDEANQNQASGTYQQITKVYAHSQCSPDVMYFICSVQFPLCLGGVQKKPCRRLCLDVVAACPELFYFNCDIYPENDCLTPNVTRAVCDAGNFSCVGVSRCISNSSVCDGQNDCGDWSDEFDCRCDASYQHQCAMGMCIKSFERCDGQEQCPDGSDERNCQGCTKGRVSCANDSGKCIMKEWICDGFSDCENGSDEEKCESCSLDRFSCLDGKCISYDLRCNYFPDCNNSYDEWNCISLNNEGILMLPSERYQYAVCSSTWNDAYGPFTCELLGLGDYISKEDYAIRYSRYLGLGNGSVPSLLGNISMLYNCPENKVVKLNCQPRGCGKSLVTTNRELIVDGEPANHGAWPWHVGLEIAGTYFCGGSLISPQFVITAAHCVEKYTYDYSSLVVLMGASNRIRPESSFIRRKVKEIISNPGHRFFEQNDIALLLLNESVNYTNYIQPICFPEKDDIMPLYAQCYTVGWGQTKWTEGYSERLLQVKMKLWDLDKCNSSYAWNGDVYDTFLCAGYYSGVKSICKGDSGGSLVCKDNQDTWKLVGISSYVANFCNKTGRPNIFTDVTKFYDWIQSKTECVFTCDNKQCLYKKDLICDRKDDCGDNSDEIRLCNMTVNCNFDDKYLCGYEIKGWSLGFDNKQATRLYGSDQFMQPPQTPQFDHTVGRYPGYFMYGKERTSFEATLLSPTFNITSQSCIRFFYYLRGIIGTGIRVTVYEMRSSGEPTTKLVWTSGIVLQGRDIWRTGHFDLAPGVFKLKFDTSDLLRAAIDDVEVITGQCSTSVCKQNEYKCTSGTKYTCIPAESRCNILVDCDNLQDEMNCSGVSRKYSCDFNSGVMCGLDQASDDYNDWYLVNGTFITRDQINFKFFDNTQQTEEGTMFFLNTHGLLSEKDVRMTQQFYLGDQQHCFSLYYRLMSDVTFRINVTCASCSNGSFTLRQTFANWTFYQINLPALVRDVMVTYEVLGREDARKYLYVALDDIAVNPGACPPYVCPQNWLKCKDSDMCVPPEARCDGTAHCDDESDETSCVCTTEEFRCNNGRCIPSSQKCNRQPHCLDQSDEGTVCESLKNVSCDFENSYWCGYEVETYTLYAWYRHSGKTETILTGPVTDHTFGNDTGYYVYAEASNGEKGDNSSLISPSFFTGTGKSVNFYFHSFTSDTMYLGPVTLQVLLLNQNTSEKILLWTLNSTNEKTWIKGCTNLRDNINARLIFLAIRTEKEAYGVDVAVDDIMVENTLCIDVQLPSKAGYTIKPLPNTTDAEGCNGDTNKWMCHNTMCIKREWVCDDVPDCLDKSDESNCKK</sequence>
<dbReference type="PROSITE" id="PS00134">
    <property type="entry name" value="TRYPSIN_HIS"/>
    <property type="match status" value="1"/>
</dbReference>
<dbReference type="PROSITE" id="PS50024">
    <property type="entry name" value="SEA"/>
    <property type="match status" value="1"/>
</dbReference>
<dbReference type="InterPro" id="IPR009003">
    <property type="entry name" value="Peptidase_S1_PA"/>
</dbReference>
<evidence type="ECO:0000256" key="14">
    <source>
        <dbReference type="RuleBase" id="RU363034"/>
    </source>
</evidence>
<dbReference type="SMART" id="SM00137">
    <property type="entry name" value="MAM"/>
    <property type="match status" value="2"/>
</dbReference>
<reference evidence="21" key="1">
    <citation type="journal article" date="2021" name="Genome Biol. Evol.">
        <title>A High-Quality Reference Genome for a Parasitic Bivalve with Doubly Uniparental Inheritance (Bivalvia: Unionida).</title>
        <authorList>
            <person name="Smith C.H."/>
        </authorList>
    </citation>
    <scope>NUCLEOTIDE SEQUENCE</scope>
    <source>
        <strain evidence="21">CHS0354</strain>
    </source>
</reference>
<proteinExistence type="predicted"/>
<reference evidence="21" key="3">
    <citation type="submission" date="2023-05" db="EMBL/GenBank/DDBJ databases">
        <authorList>
            <person name="Smith C.H."/>
        </authorList>
    </citation>
    <scope>NUCLEOTIDE SEQUENCE</scope>
    <source>
        <strain evidence="21">CHS0354</strain>
        <tissue evidence="21">Mantle</tissue>
    </source>
</reference>
<feature type="disulfide bond" evidence="13">
    <location>
        <begin position="1392"/>
        <end position="1407"/>
    </location>
</feature>
<dbReference type="GO" id="GO:0005886">
    <property type="term" value="C:plasma membrane"/>
    <property type="evidence" value="ECO:0007669"/>
    <property type="project" value="UniProtKB-SubCell"/>
</dbReference>
<dbReference type="PROSITE" id="PS50038">
    <property type="entry name" value="FZ"/>
    <property type="match status" value="1"/>
</dbReference>
<evidence type="ECO:0000259" key="18">
    <source>
        <dbReference type="PROSITE" id="PS50038"/>
    </source>
</evidence>
<dbReference type="SUPFAM" id="SSF50494">
    <property type="entry name" value="Trypsin-like serine proteases"/>
    <property type="match status" value="1"/>
</dbReference>
<dbReference type="Pfam" id="PF01392">
    <property type="entry name" value="Fz"/>
    <property type="match status" value="1"/>
</dbReference>
<feature type="domain" description="SEA" evidence="17">
    <location>
        <begin position="191"/>
        <end position="311"/>
    </location>
</feature>
<accession>A0AAE0S8G4</accession>
<evidence type="ECO:0000256" key="3">
    <source>
        <dbReference type="ARBA" id="ARBA00012050"/>
    </source>
</evidence>
<keyword evidence="12 13" id="KW-1015">Disulfide bond</keyword>
<dbReference type="CDD" id="cd06263">
    <property type="entry name" value="MAM"/>
    <property type="match status" value="1"/>
</dbReference>
<feature type="disulfide bond" evidence="13">
    <location>
        <begin position="587"/>
        <end position="599"/>
    </location>
</feature>
<comment type="caution">
    <text evidence="13">Lacks conserved residue(s) required for the propagation of feature annotation.</text>
</comment>
<feature type="transmembrane region" description="Helical" evidence="16">
    <location>
        <begin position="149"/>
        <end position="172"/>
    </location>
</feature>
<dbReference type="FunFam" id="2.40.10.10:FF:000003">
    <property type="entry name" value="Transmembrane serine protease 3"/>
    <property type="match status" value="1"/>
</dbReference>
<dbReference type="PROSITE" id="PS50068">
    <property type="entry name" value="LDLRA_2"/>
    <property type="match status" value="9"/>
</dbReference>
<dbReference type="Gene3D" id="1.10.2000.10">
    <property type="entry name" value="Frizzled cysteine-rich domain"/>
    <property type="match status" value="1"/>
</dbReference>
<evidence type="ECO:0000313" key="21">
    <source>
        <dbReference type="EMBL" id="KAK3586928.1"/>
    </source>
</evidence>
<evidence type="ECO:0000256" key="1">
    <source>
        <dbReference type="ARBA" id="ARBA00001656"/>
    </source>
</evidence>
<dbReference type="PROSITE" id="PS00135">
    <property type="entry name" value="TRYPSIN_SER"/>
    <property type="match status" value="1"/>
</dbReference>
<dbReference type="PANTHER" id="PTHR24252">
    <property type="entry name" value="ACROSIN-RELATED"/>
    <property type="match status" value="1"/>
</dbReference>
<feature type="domain" description="MAM" evidence="19">
    <location>
        <begin position="1208"/>
        <end position="1369"/>
    </location>
</feature>
<keyword evidence="22" id="KW-1185">Reference proteome</keyword>
<evidence type="ECO:0000256" key="10">
    <source>
        <dbReference type="ARBA" id="ARBA00022989"/>
    </source>
</evidence>
<dbReference type="InterPro" id="IPR020067">
    <property type="entry name" value="Frizzled_dom"/>
</dbReference>
<evidence type="ECO:0000259" key="17">
    <source>
        <dbReference type="PROSITE" id="PS50024"/>
    </source>
</evidence>
<dbReference type="Pfam" id="PF00629">
    <property type="entry name" value="MAM"/>
    <property type="match status" value="3"/>
</dbReference>
<keyword evidence="6 16" id="KW-0812">Transmembrane</keyword>
<feature type="disulfide bond" evidence="13">
    <location>
        <begin position="594"/>
        <end position="612"/>
    </location>
</feature>
<feature type="disulfide bond" evidence="13">
    <location>
        <begin position="530"/>
        <end position="545"/>
    </location>
</feature>
<dbReference type="EMBL" id="JAEAOA010000559">
    <property type="protein sequence ID" value="KAK3586928.1"/>
    <property type="molecule type" value="Genomic_DNA"/>
</dbReference>
<dbReference type="SUPFAM" id="SSF63501">
    <property type="entry name" value="Frizzled cysteine-rich domain"/>
    <property type="match status" value="1"/>
</dbReference>
<feature type="region of interest" description="Disordered" evidence="15">
    <location>
        <begin position="101"/>
        <end position="139"/>
    </location>
</feature>
<dbReference type="InterPro" id="IPR002172">
    <property type="entry name" value="LDrepeatLR_classA_rpt"/>
</dbReference>
<dbReference type="Pfam" id="PF01390">
    <property type="entry name" value="SEA"/>
    <property type="match status" value="1"/>
</dbReference>
<dbReference type="Gene3D" id="4.10.400.10">
    <property type="entry name" value="Low-density Lipoprotein Receptor"/>
    <property type="match status" value="9"/>
</dbReference>
<keyword evidence="7 14" id="KW-0378">Hydrolase</keyword>
<dbReference type="InterPro" id="IPR036364">
    <property type="entry name" value="SEA_dom_sf"/>
</dbReference>
<feature type="disulfide bond" evidence="13">
    <location>
        <begin position="606"/>
        <end position="621"/>
    </location>
</feature>
<feature type="domain" description="Peptidase S1" evidence="20">
    <location>
        <begin position="724"/>
        <end position="959"/>
    </location>
</feature>
<feature type="disulfide bond" evidence="13">
    <location>
        <begin position="1650"/>
        <end position="1668"/>
    </location>
</feature>
<keyword evidence="9" id="KW-0735">Signal-anchor</keyword>
<evidence type="ECO:0000259" key="20">
    <source>
        <dbReference type="PROSITE" id="PS50240"/>
    </source>
</evidence>
<comment type="catalytic activity">
    <reaction evidence="1">
        <text>Preferential cleavage: Arg-|-Xaa, Lys-|-Xaa.</text>
        <dbReference type="EC" id="3.4.21.10"/>
    </reaction>
</comment>
<evidence type="ECO:0000256" key="8">
    <source>
        <dbReference type="ARBA" id="ARBA00022825"/>
    </source>
</evidence>
<evidence type="ECO:0000256" key="6">
    <source>
        <dbReference type="ARBA" id="ARBA00022692"/>
    </source>
</evidence>
<evidence type="ECO:0000256" key="9">
    <source>
        <dbReference type="ARBA" id="ARBA00022968"/>
    </source>
</evidence>
<dbReference type="CDD" id="cd00112">
    <property type="entry name" value="LDLa"/>
    <property type="match status" value="9"/>
</dbReference>
<dbReference type="SUPFAM" id="SSF82671">
    <property type="entry name" value="SEA domain"/>
    <property type="match status" value="1"/>
</dbReference>
<dbReference type="PRINTS" id="PR00261">
    <property type="entry name" value="LDLRECEPTOR"/>
</dbReference>
<feature type="disulfide bond" evidence="13">
    <location>
        <begin position="493"/>
        <end position="508"/>
    </location>
</feature>
<feature type="disulfide bond" evidence="13">
    <location>
        <begin position="518"/>
        <end position="536"/>
    </location>
</feature>
<dbReference type="InterPro" id="IPR001254">
    <property type="entry name" value="Trypsin_dom"/>
</dbReference>
<evidence type="ECO:0000313" key="22">
    <source>
        <dbReference type="Proteomes" id="UP001195483"/>
    </source>
</evidence>
<dbReference type="Pfam" id="PF00057">
    <property type="entry name" value="Ldl_recept_a"/>
    <property type="match status" value="7"/>
</dbReference>
<comment type="caution">
    <text evidence="21">The sequence shown here is derived from an EMBL/GenBank/DDBJ whole genome shotgun (WGS) entry which is preliminary data.</text>
</comment>
<dbReference type="InterPro" id="IPR036055">
    <property type="entry name" value="LDL_receptor-like_sf"/>
</dbReference>
<dbReference type="InterPro" id="IPR043504">
    <property type="entry name" value="Peptidase_S1_PA_chymotrypsin"/>
</dbReference>
<gene>
    <name evidence="21" type="ORF">CHS0354_008524</name>
</gene>
<dbReference type="Gene3D" id="2.60.120.200">
    <property type="match status" value="3"/>
</dbReference>
<dbReference type="InterPro" id="IPR013320">
    <property type="entry name" value="ConA-like_dom_sf"/>
</dbReference>
<feature type="domain" description="FZ" evidence="18">
    <location>
        <begin position="360"/>
        <end position="466"/>
    </location>
</feature>
<dbReference type="SUPFAM" id="SSF49899">
    <property type="entry name" value="Concanavalin A-like lectins/glucanases"/>
    <property type="match status" value="3"/>
</dbReference>
<dbReference type="InterPro" id="IPR036790">
    <property type="entry name" value="Frizzled_dom_sf"/>
</dbReference>
<dbReference type="PROSITE" id="PS50240">
    <property type="entry name" value="TRYPSIN_DOM"/>
    <property type="match status" value="1"/>
</dbReference>
<dbReference type="SMART" id="SM00063">
    <property type="entry name" value="FRI"/>
    <property type="match status" value="1"/>
</dbReference>
<organism evidence="21 22">
    <name type="scientific">Potamilus streckersoni</name>
    <dbReference type="NCBI Taxonomy" id="2493646"/>
    <lineage>
        <taxon>Eukaryota</taxon>
        <taxon>Metazoa</taxon>
        <taxon>Spiralia</taxon>
        <taxon>Lophotrochozoa</taxon>
        <taxon>Mollusca</taxon>
        <taxon>Bivalvia</taxon>
        <taxon>Autobranchia</taxon>
        <taxon>Heteroconchia</taxon>
        <taxon>Palaeoheterodonta</taxon>
        <taxon>Unionida</taxon>
        <taxon>Unionoidea</taxon>
        <taxon>Unionidae</taxon>
        <taxon>Ambleminae</taxon>
        <taxon>Lampsilini</taxon>
        <taxon>Potamilus</taxon>
    </lineage>
</organism>
<protein>
    <recommendedName>
        <fullName evidence="4">Acrosin</fullName>
        <ecNumber evidence="3">3.4.21.10</ecNumber>
    </recommendedName>
</protein>
<dbReference type="SMART" id="SM00192">
    <property type="entry name" value="LDLa"/>
    <property type="match status" value="9"/>
</dbReference>
<evidence type="ECO:0000256" key="15">
    <source>
        <dbReference type="SAM" id="MobiDB-lite"/>
    </source>
</evidence>
<dbReference type="InterPro" id="IPR000082">
    <property type="entry name" value="SEA_dom"/>
</dbReference>
<dbReference type="InterPro" id="IPR023415">
    <property type="entry name" value="LDLR_class-A_CS"/>
</dbReference>
<dbReference type="SMART" id="SM00200">
    <property type="entry name" value="SEA"/>
    <property type="match status" value="1"/>
</dbReference>
<dbReference type="GO" id="GO:0006508">
    <property type="term" value="P:proteolysis"/>
    <property type="evidence" value="ECO:0007669"/>
    <property type="project" value="UniProtKB-KW"/>
</dbReference>
<feature type="disulfide bond" evidence="13">
    <location>
        <begin position="1416"/>
        <end position="1434"/>
    </location>
</feature>
<dbReference type="EC" id="3.4.21.10" evidence="3"/>
<dbReference type="InterPro" id="IPR018114">
    <property type="entry name" value="TRYPSIN_HIS"/>
</dbReference>
<feature type="region of interest" description="Disordered" evidence="15">
    <location>
        <begin position="313"/>
        <end position="337"/>
    </location>
</feature>
<evidence type="ECO:0000256" key="13">
    <source>
        <dbReference type="PROSITE-ProRule" id="PRU00124"/>
    </source>
</evidence>